<evidence type="ECO:0000313" key="3">
    <source>
        <dbReference type="Proteomes" id="UP000248926"/>
    </source>
</evidence>
<gene>
    <name evidence="2" type="ORF">CA260_04030</name>
</gene>
<dbReference type="OrthoDB" id="5952426at2"/>
<name>A0A328P4A2_9GAMM</name>
<keyword evidence="1" id="KW-0732">Signal</keyword>
<protein>
    <recommendedName>
        <fullName evidence="4">C-lysozyme inhibitor</fullName>
    </recommendedName>
</protein>
<dbReference type="AlphaFoldDB" id="A0A328P4A2"/>
<proteinExistence type="predicted"/>
<dbReference type="EMBL" id="NFZS01000001">
    <property type="protein sequence ID" value="RAO77077.1"/>
    <property type="molecule type" value="Genomic_DNA"/>
</dbReference>
<feature type="signal peptide" evidence="1">
    <location>
        <begin position="1"/>
        <end position="23"/>
    </location>
</feature>
<reference evidence="2 3" key="1">
    <citation type="journal article" date="2018" name="Genet. Mol. Biol.">
        <title>The genome sequence of Dyella jiangningensis FCAV SCS01 from a lignocellulose-decomposing microbial consortium metagenome reveals potential for biotechnological applications.</title>
        <authorList>
            <person name="Desiderato J.G."/>
            <person name="Alvarenga D.O."/>
            <person name="Constancio M.T.L."/>
            <person name="Alves L.M.C."/>
            <person name="Varani A.M."/>
        </authorList>
    </citation>
    <scope>NUCLEOTIDE SEQUENCE [LARGE SCALE GENOMIC DNA]</scope>
    <source>
        <strain evidence="2 3">FCAV SCS01</strain>
    </source>
</reference>
<evidence type="ECO:0000256" key="1">
    <source>
        <dbReference type="SAM" id="SignalP"/>
    </source>
</evidence>
<evidence type="ECO:0008006" key="4">
    <source>
        <dbReference type="Google" id="ProtNLM"/>
    </source>
</evidence>
<comment type="caution">
    <text evidence="2">The sequence shown here is derived from an EMBL/GenBank/DDBJ whole genome shotgun (WGS) entry which is preliminary data.</text>
</comment>
<accession>A0A328P4A2</accession>
<keyword evidence="3" id="KW-1185">Reference proteome</keyword>
<dbReference type="Proteomes" id="UP000248926">
    <property type="component" value="Unassembled WGS sequence"/>
</dbReference>
<organism evidence="2 3">
    <name type="scientific">Dyella jiangningensis</name>
    <dbReference type="NCBI Taxonomy" id="1379159"/>
    <lineage>
        <taxon>Bacteria</taxon>
        <taxon>Pseudomonadati</taxon>
        <taxon>Pseudomonadota</taxon>
        <taxon>Gammaproteobacteria</taxon>
        <taxon>Lysobacterales</taxon>
        <taxon>Rhodanobacteraceae</taxon>
        <taxon>Dyella</taxon>
    </lineage>
</organism>
<dbReference type="RefSeq" id="WP_111981137.1">
    <property type="nucleotide sequence ID" value="NZ_NFZS01000001.1"/>
</dbReference>
<evidence type="ECO:0000313" key="2">
    <source>
        <dbReference type="EMBL" id="RAO77077.1"/>
    </source>
</evidence>
<sequence>MRKLFTLACLVALAWSASFTVAAATATGPCRLIDPSTCADAKELARANGFTQALSHFTGGVKASYFSTDRTVSAQALSAFGGAADHVVPLADNRYLFAACPSRECGGSAAAIVVNQYGQIEGLGFSSFHCETGCEDYRHVDIYMRKDSQDDTVVAALKAWATSDRLRQSVTRPEADEGIDKRMDVHLLP</sequence>
<feature type="chain" id="PRO_5016408978" description="C-lysozyme inhibitor" evidence="1">
    <location>
        <begin position="24"/>
        <end position="189"/>
    </location>
</feature>